<reference evidence="1 2" key="1">
    <citation type="submission" date="2020-08" db="EMBL/GenBank/DDBJ databases">
        <title>Genomic Encyclopedia of Type Strains, Phase IV (KMG-IV): sequencing the most valuable type-strain genomes for metagenomic binning, comparative biology and taxonomic classification.</title>
        <authorList>
            <person name="Goeker M."/>
        </authorList>
    </citation>
    <scope>NUCLEOTIDE SEQUENCE [LARGE SCALE GENOMIC DNA]</scope>
    <source>
        <strain evidence="1 2">DSM 28760</strain>
    </source>
</reference>
<comment type="caution">
    <text evidence="1">The sequence shown here is derived from an EMBL/GenBank/DDBJ whole genome shotgun (WGS) entry which is preliminary data.</text>
</comment>
<dbReference type="EMBL" id="JACICC010000004">
    <property type="protein sequence ID" value="MBB3809770.1"/>
    <property type="molecule type" value="Genomic_DNA"/>
</dbReference>
<evidence type="ECO:0000313" key="1">
    <source>
        <dbReference type="EMBL" id="MBB3809770.1"/>
    </source>
</evidence>
<proteinExistence type="predicted"/>
<sequence length="97" mass="10580">MSLSRRLSALHASPCGYVVVDDCPVLTEIIVHRLPQLTTGLTIGSTFMTIWIRFLAAEEAGAPAGQNSRARFSVLKHAIKRLPTCQQEKAGLGCRVF</sequence>
<gene>
    <name evidence="1" type="ORF">FHS81_001858</name>
</gene>
<dbReference type="RefSeq" id="WP_183752243.1">
    <property type="nucleotide sequence ID" value="NZ_JACICC010000004.1"/>
</dbReference>
<keyword evidence="2" id="KW-1185">Reference proteome</keyword>
<protein>
    <submittedName>
        <fullName evidence="1">Uncharacterized protein</fullName>
    </submittedName>
</protein>
<dbReference type="Proteomes" id="UP000537592">
    <property type="component" value="Unassembled WGS sequence"/>
</dbReference>
<organism evidence="1 2">
    <name type="scientific">Pseudochelatococcus contaminans</name>
    <dbReference type="NCBI Taxonomy" id="1538103"/>
    <lineage>
        <taxon>Bacteria</taxon>
        <taxon>Pseudomonadati</taxon>
        <taxon>Pseudomonadota</taxon>
        <taxon>Alphaproteobacteria</taxon>
        <taxon>Hyphomicrobiales</taxon>
        <taxon>Chelatococcaceae</taxon>
        <taxon>Pseudochelatococcus</taxon>
    </lineage>
</organism>
<accession>A0A7W5Z415</accession>
<dbReference type="AlphaFoldDB" id="A0A7W5Z415"/>
<evidence type="ECO:0000313" key="2">
    <source>
        <dbReference type="Proteomes" id="UP000537592"/>
    </source>
</evidence>
<name>A0A7W5Z415_9HYPH</name>